<protein>
    <submittedName>
        <fullName evidence="1">Uncharacterized protein</fullName>
    </submittedName>
</protein>
<evidence type="ECO:0000313" key="2">
    <source>
        <dbReference type="EMBL" id="AZA97356.1"/>
    </source>
</evidence>
<dbReference type="Proteomes" id="UP000274073">
    <property type="component" value="Chromosome"/>
</dbReference>
<evidence type="ECO:0000313" key="3">
    <source>
        <dbReference type="Proteomes" id="UP000274073"/>
    </source>
</evidence>
<gene>
    <name evidence="1" type="ORF">EG349_19555</name>
    <name evidence="2" type="ORF">EG353_18275</name>
</gene>
<reference evidence="3 4" key="1">
    <citation type="submission" date="2018-11" db="EMBL/GenBank/DDBJ databases">
        <title>Proposal to divide the Flavobacteriaceae and reorganize its genera based on Amino Acid Identity values calculated from whole genome sequences.</title>
        <authorList>
            <person name="Nicholson A.C."/>
            <person name="Gulvik C.A."/>
            <person name="Whitney A.M."/>
            <person name="Humrighouse B.W."/>
            <person name="Bell M."/>
            <person name="Holmes B."/>
            <person name="Steigerwalt A.G."/>
            <person name="Villarma A."/>
            <person name="Sheth M."/>
            <person name="Batra D."/>
            <person name="Pryor J."/>
            <person name="Bernardet J.-F."/>
            <person name="Hugo C."/>
            <person name="Kampfer P."/>
            <person name="Newman J."/>
            <person name="McQuiston J.R."/>
        </authorList>
    </citation>
    <scope>NUCLEOTIDE SEQUENCE [LARGE SCALE GENOMIC DNA]</scope>
    <source>
        <strain evidence="1 3">G0207</strain>
        <strain evidence="2 4">H5143</strain>
    </source>
</reference>
<accession>A0AAD0YH87</accession>
<proteinExistence type="predicted"/>
<sequence length="70" mass="8018">MEAGAFGPVFFQNHQDMKTIKFYGFRKSVMLKMQLFDESGKLSSLSGLTEVNQTNTKKNDRIQYCSRTGM</sequence>
<name>A0AAD0YH87_9FLAO</name>
<evidence type="ECO:0000313" key="4">
    <source>
        <dbReference type="Proteomes" id="UP000281741"/>
    </source>
</evidence>
<keyword evidence="4" id="KW-1185">Reference proteome</keyword>
<dbReference type="Proteomes" id="UP000281741">
    <property type="component" value="Chromosome"/>
</dbReference>
<organism evidence="1 3">
    <name type="scientific">Chryseobacterium shandongense</name>
    <dbReference type="NCBI Taxonomy" id="1493872"/>
    <lineage>
        <taxon>Bacteria</taxon>
        <taxon>Pseudomonadati</taxon>
        <taxon>Bacteroidota</taxon>
        <taxon>Flavobacteriia</taxon>
        <taxon>Flavobacteriales</taxon>
        <taxon>Weeksellaceae</taxon>
        <taxon>Chryseobacterium group</taxon>
        <taxon>Chryseobacterium</taxon>
    </lineage>
</organism>
<dbReference type="EMBL" id="CP033912">
    <property type="protein sequence ID" value="AZA97356.1"/>
    <property type="molecule type" value="Genomic_DNA"/>
</dbReference>
<evidence type="ECO:0000313" key="1">
    <source>
        <dbReference type="EMBL" id="AZA88812.1"/>
    </source>
</evidence>
<dbReference type="EMBL" id="CP033915">
    <property type="protein sequence ID" value="AZA88812.1"/>
    <property type="molecule type" value="Genomic_DNA"/>
</dbReference>
<dbReference type="AlphaFoldDB" id="A0AAD0YH87"/>